<evidence type="ECO:0000256" key="1">
    <source>
        <dbReference type="ARBA" id="ARBA00023125"/>
    </source>
</evidence>
<protein>
    <submittedName>
        <fullName evidence="4">Uncharacterized protein</fullName>
    </submittedName>
</protein>
<dbReference type="InterPro" id="IPR012340">
    <property type="entry name" value="NA-bd_OB-fold"/>
</dbReference>
<dbReference type="PANTHER" id="PTHR10302">
    <property type="entry name" value="SINGLE-STRANDED DNA-BINDING PROTEIN"/>
    <property type="match status" value="1"/>
</dbReference>
<feature type="region of interest" description="Disordered" evidence="3">
    <location>
        <begin position="162"/>
        <end position="181"/>
    </location>
</feature>
<evidence type="ECO:0000256" key="2">
    <source>
        <dbReference type="PROSITE-ProRule" id="PRU00252"/>
    </source>
</evidence>
<comment type="caution">
    <text evidence="4">The sequence shown here is derived from an EMBL/GenBank/DDBJ whole genome shotgun (WGS) entry which is preliminary data.</text>
</comment>
<evidence type="ECO:0000256" key="3">
    <source>
        <dbReference type="SAM" id="MobiDB-lite"/>
    </source>
</evidence>
<reference evidence="4 5" key="1">
    <citation type="submission" date="2024-08" db="EMBL/GenBank/DDBJ databases">
        <title>Insights into the chromosomal genome structure of Flemingia macrophylla.</title>
        <authorList>
            <person name="Ding Y."/>
            <person name="Zhao Y."/>
            <person name="Bi W."/>
            <person name="Wu M."/>
            <person name="Zhao G."/>
            <person name="Gong Y."/>
            <person name="Li W."/>
            <person name="Zhang P."/>
        </authorList>
    </citation>
    <scope>NUCLEOTIDE SEQUENCE [LARGE SCALE GENOMIC DNA]</scope>
    <source>
        <strain evidence="4">DYQJB</strain>
        <tissue evidence="4">Leaf</tissue>
    </source>
</reference>
<proteinExistence type="predicted"/>
<sequence>MNGSVRRVLMLRSCGFVRSYAGGGRKSKGVFPRPPEIPFQPKLANAVNLIGEVQSPLQFQSSPDGNHVWAATVVTSQQSPSSPYLQIPVIFEGDLAHTAFTHLRPNHFIHIAGHLTVDPPHFDHLTPPQVPFQIMVQTLNFVNGIPQLNHTTSANKTFPLSATESEEHSVNPSRKHVHAKKSEEIDIDKSWKDLLDNPIEWWDIRSAQNPKGAAFERKTNGELLFINTSTTPKWLKEILELMTFDLKPEPKYSISGAKKNPNASTSSWTDLLDNPTQWSDFRDKKRNGLVNPKHPDFKRKDGSDSLWLNRATTWVLPKLKGLEFDVPVAISNKANDFKGGDESWNDLVQNPSKWWDNRSDKRNHKAPDFKHKENGKALWLDNSPSWVLSKLPPVKPKQSVEIGGKQTLVS</sequence>
<evidence type="ECO:0000313" key="5">
    <source>
        <dbReference type="Proteomes" id="UP001603857"/>
    </source>
</evidence>
<dbReference type="InterPro" id="IPR000424">
    <property type="entry name" value="Primosome_PriB/ssb"/>
</dbReference>
<dbReference type="AlphaFoldDB" id="A0ABD1LCY1"/>
<dbReference type="SUPFAM" id="SSF50249">
    <property type="entry name" value="Nucleic acid-binding proteins"/>
    <property type="match status" value="1"/>
</dbReference>
<accession>A0ABD1LCY1</accession>
<dbReference type="EMBL" id="JBGMDY010000010">
    <property type="protein sequence ID" value="KAL2321390.1"/>
    <property type="molecule type" value="Genomic_DNA"/>
</dbReference>
<dbReference type="PANTHER" id="PTHR10302:SF23">
    <property type="entry name" value="PROTEIN OSB4, CHLOROPLASTIC"/>
    <property type="match status" value="1"/>
</dbReference>
<dbReference type="GO" id="GO:0003677">
    <property type="term" value="F:DNA binding"/>
    <property type="evidence" value="ECO:0007669"/>
    <property type="project" value="UniProtKB-UniRule"/>
</dbReference>
<name>A0ABD1LCY1_9FABA</name>
<gene>
    <name evidence="4" type="ORF">Fmac_030359</name>
</gene>
<keyword evidence="1 2" id="KW-0238">DNA-binding</keyword>
<evidence type="ECO:0000313" key="4">
    <source>
        <dbReference type="EMBL" id="KAL2321390.1"/>
    </source>
</evidence>
<dbReference type="PROSITE" id="PS50935">
    <property type="entry name" value="SSB"/>
    <property type="match status" value="1"/>
</dbReference>
<organism evidence="4 5">
    <name type="scientific">Flemingia macrophylla</name>
    <dbReference type="NCBI Taxonomy" id="520843"/>
    <lineage>
        <taxon>Eukaryota</taxon>
        <taxon>Viridiplantae</taxon>
        <taxon>Streptophyta</taxon>
        <taxon>Embryophyta</taxon>
        <taxon>Tracheophyta</taxon>
        <taxon>Spermatophyta</taxon>
        <taxon>Magnoliopsida</taxon>
        <taxon>eudicotyledons</taxon>
        <taxon>Gunneridae</taxon>
        <taxon>Pentapetalae</taxon>
        <taxon>rosids</taxon>
        <taxon>fabids</taxon>
        <taxon>Fabales</taxon>
        <taxon>Fabaceae</taxon>
        <taxon>Papilionoideae</taxon>
        <taxon>50 kb inversion clade</taxon>
        <taxon>NPAAA clade</taxon>
        <taxon>indigoferoid/millettioid clade</taxon>
        <taxon>Phaseoleae</taxon>
        <taxon>Flemingia</taxon>
    </lineage>
</organism>
<keyword evidence="5" id="KW-1185">Reference proteome</keyword>
<dbReference type="Proteomes" id="UP001603857">
    <property type="component" value="Unassembled WGS sequence"/>
</dbReference>
<dbReference type="InterPro" id="IPR011344">
    <property type="entry name" value="ssDNA-bd"/>
</dbReference>